<organism evidence="3">
    <name type="scientific">Caldilinea aerophila</name>
    <dbReference type="NCBI Taxonomy" id="133453"/>
    <lineage>
        <taxon>Bacteria</taxon>
        <taxon>Bacillati</taxon>
        <taxon>Chloroflexota</taxon>
        <taxon>Caldilineae</taxon>
        <taxon>Caldilineales</taxon>
        <taxon>Caldilineaceae</taxon>
        <taxon>Caldilinea</taxon>
    </lineage>
</organism>
<gene>
    <name evidence="2" type="ORF">ENQ20_12905</name>
    <name evidence="3" type="ORF">ENQ20_13935</name>
</gene>
<name>A0A7C1JU56_9CHLR</name>
<protein>
    <submittedName>
        <fullName evidence="3">Uncharacterized protein</fullName>
    </submittedName>
</protein>
<dbReference type="EMBL" id="DSMG01000143">
    <property type="protein sequence ID" value="HDX32567.1"/>
    <property type="molecule type" value="Genomic_DNA"/>
</dbReference>
<dbReference type="EMBL" id="DSMG01000129">
    <property type="protein sequence ID" value="HDX32366.1"/>
    <property type="molecule type" value="Genomic_DNA"/>
</dbReference>
<evidence type="ECO:0000256" key="1">
    <source>
        <dbReference type="SAM" id="MobiDB-lite"/>
    </source>
</evidence>
<dbReference type="AlphaFoldDB" id="A0A7C1JU56"/>
<proteinExistence type="predicted"/>
<accession>A0A7C1JU56</accession>
<sequence>MNRRRRTVDVELVILLVALILLSIAAQWVNRNLNLSETELPAGELRVTPASLSDSLINRDGVSPRIQPEQSAPFSIEEVD</sequence>
<evidence type="ECO:0000313" key="3">
    <source>
        <dbReference type="EMBL" id="HDX32567.1"/>
    </source>
</evidence>
<reference evidence="3" key="1">
    <citation type="journal article" date="2020" name="mSystems">
        <title>Genome- and Community-Level Interaction Insights into Carbon Utilization and Element Cycling Functions of Hydrothermarchaeota in Hydrothermal Sediment.</title>
        <authorList>
            <person name="Zhou Z."/>
            <person name="Liu Y."/>
            <person name="Xu W."/>
            <person name="Pan J."/>
            <person name="Luo Z.H."/>
            <person name="Li M."/>
        </authorList>
    </citation>
    <scope>NUCLEOTIDE SEQUENCE [LARGE SCALE GENOMIC DNA]</scope>
    <source>
        <strain evidence="3">SpSt-289</strain>
    </source>
</reference>
<evidence type="ECO:0000313" key="2">
    <source>
        <dbReference type="EMBL" id="HDX32366.1"/>
    </source>
</evidence>
<feature type="region of interest" description="Disordered" evidence="1">
    <location>
        <begin position="58"/>
        <end position="80"/>
    </location>
</feature>
<comment type="caution">
    <text evidence="3">The sequence shown here is derived from an EMBL/GenBank/DDBJ whole genome shotgun (WGS) entry which is preliminary data.</text>
</comment>